<keyword evidence="2" id="KW-1185">Reference proteome</keyword>
<dbReference type="AlphaFoldDB" id="A0A2S5TFQ5"/>
<reference evidence="1 2" key="1">
    <citation type="submission" date="2018-02" db="EMBL/GenBank/DDBJ databases">
        <title>Genome sequencing of Solimonas sp. HR-BB.</title>
        <authorList>
            <person name="Lee Y."/>
            <person name="Jeon C.O."/>
        </authorList>
    </citation>
    <scope>NUCLEOTIDE SEQUENCE [LARGE SCALE GENOMIC DNA]</scope>
    <source>
        <strain evidence="1 2">HR-BB</strain>
    </source>
</reference>
<evidence type="ECO:0000313" key="1">
    <source>
        <dbReference type="EMBL" id="PPE73820.1"/>
    </source>
</evidence>
<proteinExistence type="predicted"/>
<dbReference type="InterPro" id="IPR052894">
    <property type="entry name" value="AsmA-related"/>
</dbReference>
<dbReference type="Pfam" id="PF05359">
    <property type="entry name" value="DUF748"/>
    <property type="match status" value="1"/>
</dbReference>
<accession>A0A2S5TFQ5</accession>
<dbReference type="PANTHER" id="PTHR30441">
    <property type="entry name" value="DUF748 DOMAIN-CONTAINING PROTEIN"/>
    <property type="match status" value="1"/>
</dbReference>
<dbReference type="InterPro" id="IPR008023">
    <property type="entry name" value="DUF748"/>
</dbReference>
<comment type="caution">
    <text evidence="1">The sequence shown here is derived from an EMBL/GenBank/DDBJ whole genome shotgun (WGS) entry which is preliminary data.</text>
</comment>
<name>A0A2S5TFQ5_9GAMM</name>
<evidence type="ECO:0008006" key="3">
    <source>
        <dbReference type="Google" id="ProtNLM"/>
    </source>
</evidence>
<gene>
    <name evidence="1" type="ORF">C3942_10460</name>
</gene>
<evidence type="ECO:0000313" key="2">
    <source>
        <dbReference type="Proteomes" id="UP000238220"/>
    </source>
</evidence>
<organism evidence="1 2">
    <name type="scientific">Solimonas fluminis</name>
    <dbReference type="NCBI Taxonomy" id="2086571"/>
    <lineage>
        <taxon>Bacteria</taxon>
        <taxon>Pseudomonadati</taxon>
        <taxon>Pseudomonadota</taxon>
        <taxon>Gammaproteobacteria</taxon>
        <taxon>Nevskiales</taxon>
        <taxon>Nevskiaceae</taxon>
        <taxon>Solimonas</taxon>
    </lineage>
</organism>
<dbReference type="PANTHER" id="PTHR30441:SF8">
    <property type="entry name" value="DUF748 DOMAIN-CONTAINING PROTEIN"/>
    <property type="match status" value="1"/>
</dbReference>
<protein>
    <recommendedName>
        <fullName evidence="3">DUF748 domain-containing protein</fullName>
    </recommendedName>
</protein>
<dbReference type="GO" id="GO:0005886">
    <property type="term" value="C:plasma membrane"/>
    <property type="evidence" value="ECO:0007669"/>
    <property type="project" value="TreeGrafter"/>
</dbReference>
<dbReference type="EMBL" id="PSNW01000005">
    <property type="protein sequence ID" value="PPE73820.1"/>
    <property type="molecule type" value="Genomic_DNA"/>
</dbReference>
<dbReference type="Proteomes" id="UP000238220">
    <property type="component" value="Unassembled WGS sequence"/>
</dbReference>
<dbReference type="GO" id="GO:0090313">
    <property type="term" value="P:regulation of protein targeting to membrane"/>
    <property type="evidence" value="ECO:0007669"/>
    <property type="project" value="TreeGrafter"/>
</dbReference>
<sequence length="361" mass="38912">MLVALGIVLAVLLLAWQGAAWGLKRQVLAALGPEATIGSIRLGLGRVVVEDLRLAAPKGWPDPDTLRAKRLTVEAELGSLFSDQYRIGRITVEQGYLSMQRTREGKLGLLPTLLGRSRKQEGESGGRFRLHIDRVELKQAQVDFHDYSLKERPARLQLEALDATLDELEVPRLTGRSRLQAGGRVKGRSRDGSLKLEGWMEIATRESDLKLTLRDVDLVPLEPYLLKAAEAGVARGQVDLDLHSQVKQRQLKAPGKLVLEDLELRSGKGVGGTFMGMSRGAVIAALKSGGDRIDLDFTLEGNLDNPRFSLNETLSMRLAVGAAASLGIGVVDMVKDLGSATGRGLEAVGDAVGNLFGGGDD</sequence>